<gene>
    <name evidence="1" type="ORF">O1611_g6830</name>
</gene>
<sequence>MIAETSASTPPTTSTDGISSQRRYLIPFEEDLGEEGEQQTPSENSQAQPSTNLVFWSPAAEQEEQEVGQLMQEDNDALYLGNYCVPSLKVEGHKARPIRIALQNFIIN</sequence>
<name>A0ACC2JH70_9PEZI</name>
<dbReference type="Proteomes" id="UP001153332">
    <property type="component" value="Unassembled WGS sequence"/>
</dbReference>
<evidence type="ECO:0000313" key="1">
    <source>
        <dbReference type="EMBL" id="KAJ8126806.1"/>
    </source>
</evidence>
<organism evidence="1 2">
    <name type="scientific">Lasiodiplodia mahajangana</name>
    <dbReference type="NCBI Taxonomy" id="1108764"/>
    <lineage>
        <taxon>Eukaryota</taxon>
        <taxon>Fungi</taxon>
        <taxon>Dikarya</taxon>
        <taxon>Ascomycota</taxon>
        <taxon>Pezizomycotina</taxon>
        <taxon>Dothideomycetes</taxon>
        <taxon>Dothideomycetes incertae sedis</taxon>
        <taxon>Botryosphaeriales</taxon>
        <taxon>Botryosphaeriaceae</taxon>
        <taxon>Lasiodiplodia</taxon>
    </lineage>
</organism>
<evidence type="ECO:0000313" key="2">
    <source>
        <dbReference type="Proteomes" id="UP001153332"/>
    </source>
</evidence>
<keyword evidence="2" id="KW-1185">Reference proteome</keyword>
<comment type="caution">
    <text evidence="1">The sequence shown here is derived from an EMBL/GenBank/DDBJ whole genome shotgun (WGS) entry which is preliminary data.</text>
</comment>
<dbReference type="EMBL" id="JAPUUL010001687">
    <property type="protein sequence ID" value="KAJ8126806.1"/>
    <property type="molecule type" value="Genomic_DNA"/>
</dbReference>
<protein>
    <submittedName>
        <fullName evidence="1">Uncharacterized protein</fullName>
    </submittedName>
</protein>
<reference evidence="1" key="1">
    <citation type="submission" date="2022-12" db="EMBL/GenBank/DDBJ databases">
        <title>Genome Sequence of Lasiodiplodia mahajangana.</title>
        <authorList>
            <person name="Buettner E."/>
        </authorList>
    </citation>
    <scope>NUCLEOTIDE SEQUENCE</scope>
    <source>
        <strain evidence="1">VT137</strain>
    </source>
</reference>
<proteinExistence type="predicted"/>
<accession>A0ACC2JH70</accession>